<comment type="caution">
    <text evidence="2">The sequence shown here is derived from an EMBL/GenBank/DDBJ whole genome shotgun (WGS) entry which is preliminary data.</text>
</comment>
<proteinExistence type="predicted"/>
<reference evidence="2 3" key="1">
    <citation type="submission" date="2022-01" db="EMBL/GenBank/DDBJ databases">
        <title>Whole genome-based taxonomy of the Shewanellaceae.</title>
        <authorList>
            <person name="Martin-Rodriguez A.J."/>
        </authorList>
    </citation>
    <scope>NUCLEOTIDE SEQUENCE [LARGE SCALE GENOMIC DNA]</scope>
    <source>
        <strain evidence="2 3">DSM 21332</strain>
    </source>
</reference>
<dbReference type="InterPro" id="IPR007024">
    <property type="entry name" value="BLUF_domain"/>
</dbReference>
<name>A0ABT0N5K4_9GAMM</name>
<sequence length="140" mass="15951">MSEPLMQVVYVSCATKPFTEGELESLLTSVRFNNQRLGVTGMLLYREGDFIQVLEGPETTVTELFQRILSDARHSGVFELLSKPINQREFGEWSMGFRRIDQQHIPGYTKMMNNPDDQQLKVETASQALALMRNFASMKG</sequence>
<dbReference type="SMART" id="SM01034">
    <property type="entry name" value="BLUF"/>
    <property type="match status" value="1"/>
</dbReference>
<feature type="domain" description="BLUF" evidence="1">
    <location>
        <begin position="5"/>
        <end position="96"/>
    </location>
</feature>
<dbReference type="Pfam" id="PF04940">
    <property type="entry name" value="BLUF"/>
    <property type="match status" value="1"/>
</dbReference>
<dbReference type="RefSeq" id="WP_249248398.1">
    <property type="nucleotide sequence ID" value="NZ_JAKIKT010000002.1"/>
</dbReference>
<dbReference type="PROSITE" id="PS50925">
    <property type="entry name" value="BLUF"/>
    <property type="match status" value="1"/>
</dbReference>
<accession>A0ABT0N5K4</accession>
<dbReference type="Proteomes" id="UP001202831">
    <property type="component" value="Unassembled WGS sequence"/>
</dbReference>
<evidence type="ECO:0000313" key="2">
    <source>
        <dbReference type="EMBL" id="MCL2913667.1"/>
    </source>
</evidence>
<dbReference type="InterPro" id="IPR036046">
    <property type="entry name" value="Acylphosphatase-like_dom_sf"/>
</dbReference>
<keyword evidence="3" id="KW-1185">Reference proteome</keyword>
<gene>
    <name evidence="2" type="ORF">L2725_07665</name>
</gene>
<organism evidence="2 3">
    <name type="scientific">Shewanella corallii</name>
    <dbReference type="NCBI Taxonomy" id="560080"/>
    <lineage>
        <taxon>Bacteria</taxon>
        <taxon>Pseudomonadati</taxon>
        <taxon>Pseudomonadota</taxon>
        <taxon>Gammaproteobacteria</taxon>
        <taxon>Alteromonadales</taxon>
        <taxon>Shewanellaceae</taxon>
        <taxon>Shewanella</taxon>
    </lineage>
</organism>
<dbReference type="SUPFAM" id="SSF54975">
    <property type="entry name" value="Acylphosphatase/BLUF domain-like"/>
    <property type="match status" value="1"/>
</dbReference>
<evidence type="ECO:0000313" key="3">
    <source>
        <dbReference type="Proteomes" id="UP001202831"/>
    </source>
</evidence>
<dbReference type="Gene3D" id="3.30.70.100">
    <property type="match status" value="1"/>
</dbReference>
<protein>
    <submittedName>
        <fullName evidence="2">BLUF domain-containing protein</fullName>
    </submittedName>
</protein>
<evidence type="ECO:0000259" key="1">
    <source>
        <dbReference type="PROSITE" id="PS50925"/>
    </source>
</evidence>
<dbReference type="EMBL" id="JAKIKT010000002">
    <property type="protein sequence ID" value="MCL2913667.1"/>
    <property type="molecule type" value="Genomic_DNA"/>
</dbReference>